<reference evidence="2" key="2">
    <citation type="submission" date="2017-06" db="EMBL/GenBank/DDBJ databases">
        <title>WGS assembly of Brachypodium distachyon.</title>
        <authorList>
            <consortium name="The International Brachypodium Initiative"/>
            <person name="Lucas S."/>
            <person name="Harmon-Smith M."/>
            <person name="Lail K."/>
            <person name="Tice H."/>
            <person name="Grimwood J."/>
            <person name="Bruce D."/>
            <person name="Barry K."/>
            <person name="Shu S."/>
            <person name="Lindquist E."/>
            <person name="Wang M."/>
            <person name="Pitluck S."/>
            <person name="Vogel J.P."/>
            <person name="Garvin D.F."/>
            <person name="Mockler T.C."/>
            <person name="Schmutz J."/>
            <person name="Rokhsar D."/>
            <person name="Bevan M.W."/>
        </authorList>
    </citation>
    <scope>NUCLEOTIDE SEQUENCE</scope>
    <source>
        <strain evidence="2">Bd21</strain>
    </source>
</reference>
<dbReference type="InParanoid" id="A0A0Q3I1F4"/>
<organism evidence="2">
    <name type="scientific">Brachypodium distachyon</name>
    <name type="common">Purple false brome</name>
    <name type="synonym">Trachynia distachya</name>
    <dbReference type="NCBI Taxonomy" id="15368"/>
    <lineage>
        <taxon>Eukaryota</taxon>
        <taxon>Viridiplantae</taxon>
        <taxon>Streptophyta</taxon>
        <taxon>Embryophyta</taxon>
        <taxon>Tracheophyta</taxon>
        <taxon>Spermatophyta</taxon>
        <taxon>Magnoliopsida</taxon>
        <taxon>Liliopsida</taxon>
        <taxon>Poales</taxon>
        <taxon>Poaceae</taxon>
        <taxon>BOP clade</taxon>
        <taxon>Pooideae</taxon>
        <taxon>Stipodae</taxon>
        <taxon>Brachypodieae</taxon>
        <taxon>Brachypodium</taxon>
    </lineage>
</organism>
<sequence>MQAGRHDRSSCPRMDCHQAMYTSRGIFHVGHGANWKLEVVLANTEVQLSGYLSRKTTTVRNRQLWHARSDTDTVEQTRTTDDGRRTSY</sequence>
<accession>A0A0Q3I1F4</accession>
<proteinExistence type="predicted"/>
<evidence type="ECO:0000313" key="2">
    <source>
        <dbReference type="EMBL" id="KQJ99674.2"/>
    </source>
</evidence>
<dbReference type="Proteomes" id="UP000008810">
    <property type="component" value="Chromosome 3"/>
</dbReference>
<reference evidence="2 3" key="1">
    <citation type="journal article" date="2010" name="Nature">
        <title>Genome sequencing and analysis of the model grass Brachypodium distachyon.</title>
        <authorList>
            <consortium name="International Brachypodium Initiative"/>
        </authorList>
    </citation>
    <scope>NUCLEOTIDE SEQUENCE [LARGE SCALE GENOMIC DNA]</scope>
    <source>
        <strain evidence="2 3">Bd21</strain>
    </source>
</reference>
<dbReference type="AlphaFoldDB" id="A0A0Q3I1F4"/>
<evidence type="ECO:0000313" key="4">
    <source>
        <dbReference type="Proteomes" id="UP000008810"/>
    </source>
</evidence>
<dbReference type="Gramene" id="KQJ99674">
    <property type="protein sequence ID" value="KQJ99674"/>
    <property type="gene ID" value="BRADI_3g44996v3"/>
</dbReference>
<evidence type="ECO:0000256" key="1">
    <source>
        <dbReference type="SAM" id="MobiDB-lite"/>
    </source>
</evidence>
<name>A0A0Q3I1F4_BRADI</name>
<keyword evidence="4" id="KW-1185">Reference proteome</keyword>
<evidence type="ECO:0000313" key="3">
    <source>
        <dbReference type="EnsemblPlants" id="KQJ99674"/>
    </source>
</evidence>
<feature type="region of interest" description="Disordered" evidence="1">
    <location>
        <begin position="68"/>
        <end position="88"/>
    </location>
</feature>
<dbReference type="EnsemblPlants" id="KQJ99674">
    <property type="protein sequence ID" value="KQJ99674"/>
    <property type="gene ID" value="BRADI_3g44996v3"/>
</dbReference>
<gene>
    <name evidence="2" type="ORF">BRADI_3g44996v3</name>
</gene>
<reference evidence="3" key="3">
    <citation type="submission" date="2018-08" db="UniProtKB">
        <authorList>
            <consortium name="EnsemblPlants"/>
        </authorList>
    </citation>
    <scope>IDENTIFICATION</scope>
    <source>
        <strain evidence="3">cv. Bd21</strain>
    </source>
</reference>
<dbReference type="EMBL" id="CM000882">
    <property type="protein sequence ID" value="KQJ99674.2"/>
    <property type="molecule type" value="Genomic_DNA"/>
</dbReference>
<feature type="compositionally biased region" description="Basic and acidic residues" evidence="1">
    <location>
        <begin position="78"/>
        <end position="88"/>
    </location>
</feature>
<protein>
    <submittedName>
        <fullName evidence="2 3">Uncharacterized protein</fullName>
    </submittedName>
</protein>